<reference evidence="4 5" key="2">
    <citation type="journal article" date="2015" name="Antonie Van Leeuwenhoek">
        <title>Thioclava indica sp. nov., isolated from surface seawater of the Indian Ocean.</title>
        <authorList>
            <person name="Liu Y."/>
            <person name="Lai Q."/>
            <person name="Du J."/>
            <person name="Xu H."/>
            <person name="Jiang L."/>
            <person name="Shao Z."/>
        </authorList>
    </citation>
    <scope>NUCLEOTIDE SEQUENCE [LARGE SCALE GENOMIC DNA]</scope>
    <source>
        <strain evidence="4 5">13D2W-2</strain>
    </source>
</reference>
<gene>
    <name evidence="4" type="ORF">DW2_06438</name>
</gene>
<dbReference type="Gene3D" id="3.40.50.300">
    <property type="entry name" value="P-loop containing nucleotide triphosphate hydrolases"/>
    <property type="match status" value="1"/>
</dbReference>
<dbReference type="RefSeq" id="WP_038144705.1">
    <property type="nucleotide sequence ID" value="NZ_AQRC01000004.1"/>
</dbReference>
<keyword evidence="2" id="KW-0325">Glycoprotein</keyword>
<organism evidence="4 5">
    <name type="scientific">Thioclava atlantica</name>
    <dbReference type="NCBI Taxonomy" id="1317124"/>
    <lineage>
        <taxon>Bacteria</taxon>
        <taxon>Pseudomonadati</taxon>
        <taxon>Pseudomonadota</taxon>
        <taxon>Alphaproteobacteria</taxon>
        <taxon>Rhodobacterales</taxon>
        <taxon>Paracoccaceae</taxon>
        <taxon>Thioclava</taxon>
    </lineage>
</organism>
<dbReference type="PANTHER" id="PTHR10605">
    <property type="entry name" value="HEPARAN SULFATE SULFOTRANSFERASE"/>
    <property type="match status" value="1"/>
</dbReference>
<dbReference type="InterPro" id="IPR000863">
    <property type="entry name" value="Sulfotransferase_dom"/>
</dbReference>
<dbReference type="InterPro" id="IPR027417">
    <property type="entry name" value="P-loop_NTPase"/>
</dbReference>
<keyword evidence="1 4" id="KW-0808">Transferase</keyword>
<evidence type="ECO:0000313" key="4">
    <source>
        <dbReference type="EMBL" id="KFE35578.1"/>
    </source>
</evidence>
<dbReference type="SUPFAM" id="SSF52540">
    <property type="entry name" value="P-loop containing nucleoside triphosphate hydrolases"/>
    <property type="match status" value="1"/>
</dbReference>
<dbReference type="AlphaFoldDB" id="A0A085TXY1"/>
<evidence type="ECO:0000256" key="2">
    <source>
        <dbReference type="ARBA" id="ARBA00023180"/>
    </source>
</evidence>
<evidence type="ECO:0000259" key="3">
    <source>
        <dbReference type="Pfam" id="PF00685"/>
    </source>
</evidence>
<reference evidence="5" key="1">
    <citation type="submission" date="2013-04" db="EMBL/GenBank/DDBJ databases">
        <title>Thioclava sp. 13D2W-2 Genome Sequencing.</title>
        <authorList>
            <person name="Lai Q."/>
            <person name="Li G."/>
            <person name="Shao Z."/>
        </authorList>
    </citation>
    <scope>NUCLEOTIDE SEQUENCE [LARGE SCALE GENOMIC DNA]</scope>
    <source>
        <strain evidence="5">13D2W-2</strain>
    </source>
</reference>
<protein>
    <submittedName>
        <fullName evidence="4">Sulfotransferase family protein</fullName>
    </submittedName>
</protein>
<dbReference type="InterPro" id="IPR037359">
    <property type="entry name" value="NST/OST"/>
</dbReference>
<dbReference type="EMBL" id="AQRC01000004">
    <property type="protein sequence ID" value="KFE35578.1"/>
    <property type="molecule type" value="Genomic_DNA"/>
</dbReference>
<comment type="caution">
    <text evidence="4">The sequence shown here is derived from an EMBL/GenBank/DDBJ whole genome shotgun (WGS) entry which is preliminary data.</text>
</comment>
<keyword evidence="5" id="KW-1185">Reference proteome</keyword>
<evidence type="ECO:0000313" key="5">
    <source>
        <dbReference type="Proteomes" id="UP000028607"/>
    </source>
</evidence>
<dbReference type="Proteomes" id="UP000028607">
    <property type="component" value="Unassembled WGS sequence"/>
</dbReference>
<proteinExistence type="predicted"/>
<dbReference type="OrthoDB" id="981508at2"/>
<dbReference type="PANTHER" id="PTHR10605:SF56">
    <property type="entry name" value="BIFUNCTIONAL HEPARAN SULFATE N-DEACETYLASE_N-SULFOTRANSFERASE"/>
    <property type="match status" value="1"/>
</dbReference>
<name>A0A085TXY1_9RHOB</name>
<dbReference type="GO" id="GO:0008146">
    <property type="term" value="F:sulfotransferase activity"/>
    <property type="evidence" value="ECO:0007669"/>
    <property type="project" value="InterPro"/>
</dbReference>
<sequence>MEWLPNFFIAGAPKCGTSTLHRWLAAHPQALGAREKETCFLADPGTHTYRRDFHVSNGMASWSTAFDPPRPETRVIFDATPDYLYSKTALRVIPDMPGAPKCLFVLREPAAQIFSIFRYFQNNWNWIAPHMSFSDYIDALRGGGARFGGNELAERALGNAQYLDHLAPWRARLGEERLKVMTFERLTRQSREAMEEIAQWLGLDPGFYDGFDFAPENQSYVPRSRALQRINVALRGTLPRGAAYRHLRALYRRVNTRAPAAPSAQERRVLTELRRDFRPANRALADAFGLDLSAWEAVA</sequence>
<dbReference type="eggNOG" id="COG0457">
    <property type="taxonomic scope" value="Bacteria"/>
</dbReference>
<dbReference type="PATRIC" id="fig|1317124.6.peg.1305"/>
<dbReference type="STRING" id="1317124.DW2_06438"/>
<dbReference type="Pfam" id="PF00685">
    <property type="entry name" value="Sulfotransfer_1"/>
    <property type="match status" value="1"/>
</dbReference>
<feature type="domain" description="Sulfotransferase" evidence="3">
    <location>
        <begin position="5"/>
        <end position="204"/>
    </location>
</feature>
<evidence type="ECO:0000256" key="1">
    <source>
        <dbReference type="ARBA" id="ARBA00022679"/>
    </source>
</evidence>
<accession>A0A085TXY1</accession>